<organism evidence="1">
    <name type="scientific">viral metagenome</name>
    <dbReference type="NCBI Taxonomy" id="1070528"/>
    <lineage>
        <taxon>unclassified sequences</taxon>
        <taxon>metagenomes</taxon>
        <taxon>organismal metagenomes</taxon>
    </lineage>
</organism>
<protein>
    <submittedName>
        <fullName evidence="1">Uncharacterized protein</fullName>
    </submittedName>
</protein>
<sequence length="81" mass="9456">MESTVAIPESLYNKLISVHKSLDAKEELDEGYCAWLVIGEIKDKVIIEQYYDIETTVAFHNYPSCLERTTVRYTTLLWFGY</sequence>
<dbReference type="AlphaFoldDB" id="A0A6M3LRI9"/>
<name>A0A6M3LRI9_9ZZZZ</name>
<proteinExistence type="predicted"/>
<dbReference type="EMBL" id="MT143371">
    <property type="protein sequence ID" value="QJA96104.1"/>
    <property type="molecule type" value="Genomic_DNA"/>
</dbReference>
<reference evidence="1" key="1">
    <citation type="submission" date="2020-03" db="EMBL/GenBank/DDBJ databases">
        <title>The deep terrestrial virosphere.</title>
        <authorList>
            <person name="Holmfeldt K."/>
            <person name="Nilsson E."/>
            <person name="Simone D."/>
            <person name="Lopez-Fernandez M."/>
            <person name="Wu X."/>
            <person name="de Brujin I."/>
            <person name="Lundin D."/>
            <person name="Andersson A."/>
            <person name="Bertilsson S."/>
            <person name="Dopson M."/>
        </authorList>
    </citation>
    <scope>NUCLEOTIDE SEQUENCE</scope>
    <source>
        <strain evidence="1">MM415B04925</strain>
    </source>
</reference>
<accession>A0A6M3LRI9</accession>
<gene>
    <name evidence="1" type="ORF">MM415B04925_0002</name>
</gene>
<evidence type="ECO:0000313" key="1">
    <source>
        <dbReference type="EMBL" id="QJA96104.1"/>
    </source>
</evidence>